<dbReference type="PROSITE" id="PS51257">
    <property type="entry name" value="PROKAR_LIPOPROTEIN"/>
    <property type="match status" value="1"/>
</dbReference>
<dbReference type="Proteomes" id="UP000281915">
    <property type="component" value="Unassembled WGS sequence"/>
</dbReference>
<evidence type="ECO:0000313" key="5">
    <source>
        <dbReference type="Proteomes" id="UP000281915"/>
    </source>
</evidence>
<proteinExistence type="predicted"/>
<feature type="domain" description="Solute-binding protein family 3/N-terminal" evidence="3">
    <location>
        <begin position="53"/>
        <end position="279"/>
    </location>
</feature>
<dbReference type="RefSeq" id="WP_122913023.1">
    <property type="nucleotide sequence ID" value="NZ_RHHT01000015.1"/>
</dbReference>
<evidence type="ECO:0000256" key="1">
    <source>
        <dbReference type="ARBA" id="ARBA00022729"/>
    </source>
</evidence>
<dbReference type="Pfam" id="PF00497">
    <property type="entry name" value="SBP_bac_3"/>
    <property type="match status" value="1"/>
</dbReference>
<dbReference type="InterPro" id="IPR001638">
    <property type="entry name" value="Solute-binding_3/MltF_N"/>
</dbReference>
<dbReference type="PANTHER" id="PTHR35936:SF17">
    <property type="entry name" value="ARGININE-BINDING EXTRACELLULAR PROTEIN ARTP"/>
    <property type="match status" value="1"/>
</dbReference>
<evidence type="ECO:0000313" key="4">
    <source>
        <dbReference type="EMBL" id="RNB80949.1"/>
    </source>
</evidence>
<dbReference type="EMBL" id="RHHT01000015">
    <property type="protein sequence ID" value="RNB80949.1"/>
    <property type="molecule type" value="Genomic_DNA"/>
</dbReference>
<dbReference type="SMART" id="SM00062">
    <property type="entry name" value="PBPb"/>
    <property type="match status" value="1"/>
</dbReference>
<comment type="caution">
    <text evidence="4">The sequence shown here is derived from an EMBL/GenBank/DDBJ whole genome shotgun (WGS) entry which is preliminary data.</text>
</comment>
<dbReference type="AlphaFoldDB" id="A0A3M8CZR7"/>
<organism evidence="4 5">
    <name type="scientific">Brevibacillus panacihumi</name>
    <dbReference type="NCBI Taxonomy" id="497735"/>
    <lineage>
        <taxon>Bacteria</taxon>
        <taxon>Bacillati</taxon>
        <taxon>Bacillota</taxon>
        <taxon>Bacilli</taxon>
        <taxon>Bacillales</taxon>
        <taxon>Paenibacillaceae</taxon>
        <taxon>Brevibacillus</taxon>
    </lineage>
</organism>
<dbReference type="PANTHER" id="PTHR35936">
    <property type="entry name" value="MEMBRANE-BOUND LYTIC MUREIN TRANSGLYCOSYLASE F"/>
    <property type="match status" value="1"/>
</dbReference>
<feature type="chain" id="PRO_5038436242" evidence="2">
    <location>
        <begin position="22"/>
        <end position="286"/>
    </location>
</feature>
<accession>A0A3M8CZR7</accession>
<name>A0A3M8CZR7_9BACL</name>
<sequence length="286" mass="31464">MKKRWTSILSIGALTMSLLVAGCGGQSSSAENPTPGSGAATKGTLEQIKERGVLIVASSNDVPFAYIDKDTKEFTGIDAEIIKEVATRLGIPKVEMKEVKFENMLIEMNNKNVDMVTDGMYVKPEREKIANFTHRWYKQGEGLIVRKDSDIKGLDDLSDKVVGAQKGTTFLEYLEQLQKEGKIKEVKVFGSQAELLLATNTQKVDAVVTDSATAAFTIKKDPTLNLKLVSPYTPHFDGVIAAAVRKDDQDLLDAVNAEIDKLKEEGFILKVLEKYGLSEDNMMPVE</sequence>
<dbReference type="CDD" id="cd13530">
    <property type="entry name" value="PBP2_peptides_like"/>
    <property type="match status" value="1"/>
</dbReference>
<protein>
    <submittedName>
        <fullName evidence="4">Amino acid ABC transporter substrate-binding protein</fullName>
    </submittedName>
</protein>
<keyword evidence="1 2" id="KW-0732">Signal</keyword>
<reference evidence="4 5" key="1">
    <citation type="submission" date="2018-10" db="EMBL/GenBank/DDBJ databases">
        <title>Phylogenomics of Brevibacillus.</title>
        <authorList>
            <person name="Dunlap C."/>
        </authorList>
    </citation>
    <scope>NUCLEOTIDE SEQUENCE [LARGE SCALE GENOMIC DNA]</scope>
    <source>
        <strain evidence="4 5">JCM 15085</strain>
    </source>
</reference>
<dbReference type="SUPFAM" id="SSF53850">
    <property type="entry name" value="Periplasmic binding protein-like II"/>
    <property type="match status" value="1"/>
</dbReference>
<evidence type="ECO:0000259" key="3">
    <source>
        <dbReference type="SMART" id="SM00062"/>
    </source>
</evidence>
<dbReference type="Gene3D" id="3.40.190.10">
    <property type="entry name" value="Periplasmic binding protein-like II"/>
    <property type="match status" value="2"/>
</dbReference>
<gene>
    <name evidence="4" type="ORF">EDM58_08965</name>
</gene>
<evidence type="ECO:0000256" key="2">
    <source>
        <dbReference type="SAM" id="SignalP"/>
    </source>
</evidence>
<feature type="signal peptide" evidence="2">
    <location>
        <begin position="1"/>
        <end position="21"/>
    </location>
</feature>